<sequence length="291" mass="32409">MHEASRQRAYMGTLVVSAGSVMSASRIWHVCDGAQQMERVETLTGAPRTTIRRNNEVITFIPESRTAWVEKRESLGLFPELLRTPSNAIPDHYGVRETGVERVAGHLADVVEIVPKDPLRFGYRIWSEKKTGLVVRLQTLGEQGNVLEQVAFSELQLDAPVRMDKLNRLMNNTRGYEVHTPVLKKTTPEAEGWRLRESVPGFLSMSCYIRDGGEATGADAAPMQWVFSDGLASVSLFVEVFDAQRHGQEKSSVSGATHSVTRRIGDHWLTALGEVPPATLRLFAQSLERAR</sequence>
<reference evidence="7" key="1">
    <citation type="submission" date="2013-01" db="EMBL/GenBank/DDBJ databases">
        <title>Genome draft of Hydrogenophaga taeniospiralis 2K1.</title>
        <authorList>
            <person name="Gomila M."/>
            <person name="Lalucat J."/>
        </authorList>
    </citation>
    <scope>NUCLEOTIDE SEQUENCE</scope>
    <source>
        <strain evidence="7">CCUG 15921</strain>
    </source>
</reference>
<feature type="domain" description="MucB/RseB N-terminal" evidence="5">
    <location>
        <begin position="1"/>
        <end position="169"/>
    </location>
</feature>
<dbReference type="CDD" id="cd16327">
    <property type="entry name" value="RseB"/>
    <property type="match status" value="1"/>
</dbReference>
<keyword evidence="3" id="KW-0732">Signal</keyword>
<evidence type="ECO:0000259" key="5">
    <source>
        <dbReference type="Pfam" id="PF03888"/>
    </source>
</evidence>
<keyword evidence="8" id="KW-1185">Reference proteome</keyword>
<organism evidence="7 8">
    <name type="scientific">Hydrogenophaga taeniospiralis CCUG 15921</name>
    <dbReference type="NCBI Taxonomy" id="1281780"/>
    <lineage>
        <taxon>Bacteria</taxon>
        <taxon>Pseudomonadati</taxon>
        <taxon>Pseudomonadota</taxon>
        <taxon>Betaproteobacteria</taxon>
        <taxon>Burkholderiales</taxon>
        <taxon>Comamonadaceae</taxon>
        <taxon>Hydrogenophaga</taxon>
    </lineage>
</organism>
<dbReference type="PANTHER" id="PTHR38782:SF1">
    <property type="entry name" value="SIGMA-E FACTOR REGULATORY PROTEIN RSEB"/>
    <property type="match status" value="1"/>
</dbReference>
<dbReference type="InterPro" id="IPR033434">
    <property type="entry name" value="MucB/RseB_N"/>
</dbReference>
<dbReference type="Gene3D" id="2.50.20.10">
    <property type="entry name" value="Lipoprotein localisation LolA/LolB/LppX"/>
    <property type="match status" value="1"/>
</dbReference>
<dbReference type="GO" id="GO:0032885">
    <property type="term" value="P:regulation of polysaccharide biosynthetic process"/>
    <property type="evidence" value="ECO:0007669"/>
    <property type="project" value="TreeGrafter"/>
</dbReference>
<dbReference type="Pfam" id="PF17188">
    <property type="entry name" value="MucB_RseB_C"/>
    <property type="match status" value="1"/>
</dbReference>
<evidence type="ECO:0000256" key="2">
    <source>
        <dbReference type="ARBA" id="ARBA00008150"/>
    </source>
</evidence>
<feature type="domain" description="MucB/RseB C-terminal" evidence="6">
    <location>
        <begin position="189"/>
        <end position="288"/>
    </location>
</feature>
<evidence type="ECO:0000256" key="3">
    <source>
        <dbReference type="ARBA" id="ARBA00022729"/>
    </source>
</evidence>
<dbReference type="Pfam" id="PF03888">
    <property type="entry name" value="MucB_RseB"/>
    <property type="match status" value="1"/>
</dbReference>
<evidence type="ECO:0000313" key="7">
    <source>
        <dbReference type="EMBL" id="MDG5977445.1"/>
    </source>
</evidence>
<dbReference type="PANTHER" id="PTHR38782">
    <property type="match status" value="1"/>
</dbReference>
<dbReference type="Gene3D" id="3.30.200.100">
    <property type="entry name" value="MucB/RseB, C-terminal domain"/>
    <property type="match status" value="1"/>
</dbReference>
<dbReference type="GO" id="GO:0030288">
    <property type="term" value="C:outer membrane-bounded periplasmic space"/>
    <property type="evidence" value="ECO:0007669"/>
    <property type="project" value="TreeGrafter"/>
</dbReference>
<dbReference type="GO" id="GO:0045152">
    <property type="term" value="F:antisigma factor binding"/>
    <property type="evidence" value="ECO:0007669"/>
    <property type="project" value="TreeGrafter"/>
</dbReference>
<dbReference type="EMBL" id="AOGK01000021">
    <property type="protein sequence ID" value="MDG5977445.1"/>
    <property type="molecule type" value="Genomic_DNA"/>
</dbReference>
<dbReference type="InterPro" id="IPR033436">
    <property type="entry name" value="MucB/RseB_C"/>
</dbReference>
<evidence type="ECO:0000256" key="4">
    <source>
        <dbReference type="ARBA" id="ARBA00022764"/>
    </source>
</evidence>
<keyword evidence="4" id="KW-0574">Periplasm</keyword>
<evidence type="ECO:0000313" key="8">
    <source>
        <dbReference type="Proteomes" id="UP001152876"/>
    </source>
</evidence>
<protein>
    <submittedName>
        <fullName evidence="7">Sigma E regulatory protein, MucB/RseB</fullName>
    </submittedName>
</protein>
<dbReference type="InterPro" id="IPR005588">
    <property type="entry name" value="MucB_RseB"/>
</dbReference>
<evidence type="ECO:0000256" key="1">
    <source>
        <dbReference type="ARBA" id="ARBA00004418"/>
    </source>
</evidence>
<comment type="caution">
    <text evidence="7">The sequence shown here is derived from an EMBL/GenBank/DDBJ whole genome shotgun (WGS) entry which is preliminary data.</text>
</comment>
<evidence type="ECO:0000259" key="6">
    <source>
        <dbReference type="Pfam" id="PF17188"/>
    </source>
</evidence>
<comment type="subcellular location">
    <subcellularLocation>
        <location evidence="1">Periplasm</location>
    </subcellularLocation>
</comment>
<dbReference type="InterPro" id="IPR038484">
    <property type="entry name" value="MucB/RseB_C_sf"/>
</dbReference>
<gene>
    <name evidence="7" type="ORF">H010_19472</name>
</gene>
<dbReference type="AlphaFoldDB" id="A0A9X4P044"/>
<accession>A0A9X4P044</accession>
<proteinExistence type="inferred from homology"/>
<comment type="similarity">
    <text evidence="2">Belongs to the RseB family.</text>
</comment>
<dbReference type="Proteomes" id="UP001152876">
    <property type="component" value="Unassembled WGS sequence"/>
</dbReference>
<name>A0A9X4P044_9BURK</name>
<dbReference type="PIRSF" id="PIRSF005427">
    <property type="entry name" value="RseB"/>
    <property type="match status" value="1"/>
</dbReference>